<reference evidence="1" key="1">
    <citation type="submission" date="2016-04" db="EMBL/GenBank/DDBJ databases">
        <authorList>
            <person name="Nguyen H.D."/>
            <person name="Samba Siva P."/>
            <person name="Cullis J."/>
            <person name="Levesque C.A."/>
            <person name="Hambleton S."/>
        </authorList>
    </citation>
    <scope>NUCLEOTIDE SEQUENCE</scope>
    <source>
        <strain evidence="1">DAOMC 236426</strain>
    </source>
</reference>
<protein>
    <submittedName>
        <fullName evidence="1">Uncharacterized protein</fullName>
    </submittedName>
</protein>
<proteinExistence type="predicted"/>
<dbReference type="AlphaFoldDB" id="A0A8X7MVJ0"/>
<dbReference type="EMBL" id="LWDE02000293">
    <property type="protein sequence ID" value="KAE8249280.1"/>
    <property type="molecule type" value="Genomic_DNA"/>
</dbReference>
<accession>A0A8X7MVJ0</accession>
<organism evidence="1 2">
    <name type="scientific">Tilletia controversa</name>
    <name type="common">dwarf bunt fungus</name>
    <dbReference type="NCBI Taxonomy" id="13291"/>
    <lineage>
        <taxon>Eukaryota</taxon>
        <taxon>Fungi</taxon>
        <taxon>Dikarya</taxon>
        <taxon>Basidiomycota</taxon>
        <taxon>Ustilaginomycotina</taxon>
        <taxon>Exobasidiomycetes</taxon>
        <taxon>Tilletiales</taxon>
        <taxon>Tilletiaceae</taxon>
        <taxon>Tilletia</taxon>
    </lineage>
</organism>
<name>A0A8X7MVJ0_9BASI</name>
<dbReference type="Proteomes" id="UP000077684">
    <property type="component" value="Unassembled WGS sequence"/>
</dbReference>
<evidence type="ECO:0000313" key="2">
    <source>
        <dbReference type="Proteomes" id="UP000077684"/>
    </source>
</evidence>
<gene>
    <name evidence="1" type="ORF">A4X06_0g3310</name>
</gene>
<reference evidence="1" key="2">
    <citation type="journal article" date="2019" name="IMA Fungus">
        <title>Genome sequencing and comparison of five Tilletia species to identify candidate genes for the detection of regulated species infecting wheat.</title>
        <authorList>
            <person name="Nguyen H.D.T."/>
            <person name="Sultana T."/>
            <person name="Kesanakurti P."/>
            <person name="Hambleton S."/>
        </authorList>
    </citation>
    <scope>NUCLEOTIDE SEQUENCE</scope>
    <source>
        <strain evidence="1">DAOMC 236426</strain>
    </source>
</reference>
<comment type="caution">
    <text evidence="1">The sequence shown here is derived from an EMBL/GenBank/DDBJ whole genome shotgun (WGS) entry which is preliminary data.</text>
</comment>
<evidence type="ECO:0000313" key="1">
    <source>
        <dbReference type="EMBL" id="KAE8249280.1"/>
    </source>
</evidence>
<sequence>MTAASAAANENELQLPAFVVKDLFPDGAPDTLLDSNKPTLASLAAQRLPIVVPWHAKQTIYPGQFFHSRLYTASDPWSKSSAFSTAQDEEEQLPPDRSRIVYLSADGGTSGSFKSTKTQSTTAKEGHESYGFTATVDLGFCSASASLKYDSHLSTNNDDIKTSVRASYRCGTILLRHPPPLSEEAKLELKYGGGIEAFEQKYGDYFVFGYNLGGDNSMMVSTNSKSMSLAERKTLTVKVESFFFDIEFTQHYDSAEASASASLRVTGYDTLTASNLDDQQSWAASSSAEFDRMQRETARMRNLGATLPTRVEEKAAQLGLALGPSWLAAERTNESLAKRNRTPYAPPASLEKAVDRETCDRLIKSCLVVEIVLMPVRSLRQVQYWITEDDVI</sequence>
<keyword evidence="2" id="KW-1185">Reference proteome</keyword>